<evidence type="ECO:0000256" key="5">
    <source>
        <dbReference type="ARBA" id="ARBA00023136"/>
    </source>
</evidence>
<feature type="transmembrane region" description="Helical" evidence="6">
    <location>
        <begin position="44"/>
        <end position="62"/>
    </location>
</feature>
<sequence>MPFGQLFAAVFFLSVAFAGITSLINMFEAVSESLQTRFKLPRKAAVAICAGVALLVVKYLPFIAQIKDDLAKGAFFGDQPFFHEFAGALGDCAFRDAQRCGDGGQIKAGSAADDTERTGFGNIKGNFPAVETRKIFDELVLGRDFSQCLLQIFPGLGVGSGLGLLRFPSFQNFFFLAVLFL</sequence>
<reference evidence="7" key="1">
    <citation type="submission" date="2019-08" db="EMBL/GenBank/DDBJ databases">
        <authorList>
            <person name="Kucharzyk K."/>
            <person name="Murdoch R.W."/>
            <person name="Higgins S."/>
            <person name="Loffler F."/>
        </authorList>
    </citation>
    <scope>NUCLEOTIDE SEQUENCE</scope>
</reference>
<evidence type="ECO:0000256" key="1">
    <source>
        <dbReference type="ARBA" id="ARBA00004141"/>
    </source>
</evidence>
<dbReference type="SUPFAM" id="SSF161070">
    <property type="entry name" value="SNF-like"/>
    <property type="match status" value="1"/>
</dbReference>
<protein>
    <submittedName>
        <fullName evidence="7">Uncharacterized protein</fullName>
    </submittedName>
</protein>
<keyword evidence="3 6" id="KW-0812">Transmembrane</keyword>
<accession>A0A645F0Y1</accession>
<feature type="transmembrane region" description="Helical" evidence="6">
    <location>
        <begin position="6"/>
        <end position="24"/>
    </location>
</feature>
<evidence type="ECO:0000256" key="3">
    <source>
        <dbReference type="ARBA" id="ARBA00022692"/>
    </source>
</evidence>
<proteinExistence type="predicted"/>
<dbReference type="GO" id="GO:0016020">
    <property type="term" value="C:membrane"/>
    <property type="evidence" value="ECO:0007669"/>
    <property type="project" value="UniProtKB-SubCell"/>
</dbReference>
<evidence type="ECO:0000256" key="2">
    <source>
        <dbReference type="ARBA" id="ARBA00022448"/>
    </source>
</evidence>
<dbReference type="AlphaFoldDB" id="A0A645F0Y1"/>
<comment type="subcellular location">
    <subcellularLocation>
        <location evidence="1">Membrane</location>
        <topology evidence="1">Multi-pass membrane protein</topology>
    </subcellularLocation>
</comment>
<dbReference type="InterPro" id="IPR000175">
    <property type="entry name" value="Na/ntran_symport"/>
</dbReference>
<keyword evidence="5 6" id="KW-0472">Membrane</keyword>
<dbReference type="PANTHER" id="PTHR42948:SF1">
    <property type="entry name" value="TRANSPORTER"/>
    <property type="match status" value="1"/>
</dbReference>
<keyword evidence="4 6" id="KW-1133">Transmembrane helix</keyword>
<dbReference type="InterPro" id="IPR037272">
    <property type="entry name" value="SNS_sf"/>
</dbReference>
<comment type="caution">
    <text evidence="7">The sequence shown here is derived from an EMBL/GenBank/DDBJ whole genome shotgun (WGS) entry which is preliminary data.</text>
</comment>
<evidence type="ECO:0000256" key="6">
    <source>
        <dbReference type="SAM" id="Phobius"/>
    </source>
</evidence>
<dbReference type="PANTHER" id="PTHR42948">
    <property type="entry name" value="TRANSPORTER"/>
    <property type="match status" value="1"/>
</dbReference>
<evidence type="ECO:0000313" key="7">
    <source>
        <dbReference type="EMBL" id="MPN06313.1"/>
    </source>
</evidence>
<evidence type="ECO:0000256" key="4">
    <source>
        <dbReference type="ARBA" id="ARBA00022989"/>
    </source>
</evidence>
<gene>
    <name evidence="7" type="ORF">SDC9_153569</name>
</gene>
<keyword evidence="2" id="KW-0813">Transport</keyword>
<dbReference type="EMBL" id="VSSQ01052221">
    <property type="protein sequence ID" value="MPN06313.1"/>
    <property type="molecule type" value="Genomic_DNA"/>
</dbReference>
<organism evidence="7">
    <name type="scientific">bioreactor metagenome</name>
    <dbReference type="NCBI Taxonomy" id="1076179"/>
    <lineage>
        <taxon>unclassified sequences</taxon>
        <taxon>metagenomes</taxon>
        <taxon>ecological metagenomes</taxon>
    </lineage>
</organism>
<name>A0A645F0Y1_9ZZZZ</name>